<proteinExistence type="predicted"/>
<organism evidence="1 2">
    <name type="scientific">Hymenolepis diminuta</name>
    <name type="common">Rat tapeworm</name>
    <dbReference type="NCBI Taxonomy" id="6216"/>
    <lineage>
        <taxon>Eukaryota</taxon>
        <taxon>Metazoa</taxon>
        <taxon>Spiralia</taxon>
        <taxon>Lophotrochozoa</taxon>
        <taxon>Platyhelminthes</taxon>
        <taxon>Cestoda</taxon>
        <taxon>Eucestoda</taxon>
        <taxon>Cyclophyllidea</taxon>
        <taxon>Hymenolepididae</taxon>
        <taxon>Hymenolepis</taxon>
    </lineage>
</organism>
<evidence type="ECO:0000313" key="1">
    <source>
        <dbReference type="EMBL" id="VDL17651.1"/>
    </source>
</evidence>
<reference evidence="1 2" key="1">
    <citation type="submission" date="2018-11" db="EMBL/GenBank/DDBJ databases">
        <authorList>
            <consortium name="Pathogen Informatics"/>
        </authorList>
    </citation>
    <scope>NUCLEOTIDE SEQUENCE [LARGE SCALE GENOMIC DNA]</scope>
</reference>
<evidence type="ECO:0000313" key="2">
    <source>
        <dbReference type="Proteomes" id="UP000274504"/>
    </source>
</evidence>
<protein>
    <submittedName>
        <fullName evidence="1">Uncharacterized protein</fullName>
    </submittedName>
</protein>
<accession>A0A3P6XT69</accession>
<gene>
    <name evidence="1" type="ORF">HDID_LOCUS722</name>
</gene>
<dbReference type="Proteomes" id="UP000274504">
    <property type="component" value="Unassembled WGS sequence"/>
</dbReference>
<dbReference type="EMBL" id="UYSG01000103">
    <property type="protein sequence ID" value="VDL17651.1"/>
    <property type="molecule type" value="Genomic_DNA"/>
</dbReference>
<dbReference type="AlphaFoldDB" id="A0A3P6XT69"/>
<sequence>MKTALNSLHYQPYLTTQLKVAFRPPFLLNNPEL</sequence>
<name>A0A3P6XT69_HYMDI</name>